<evidence type="ECO:0000313" key="5">
    <source>
        <dbReference type="EMBL" id="SEL46755.1"/>
    </source>
</evidence>
<evidence type="ECO:0000256" key="2">
    <source>
        <dbReference type="ARBA" id="ARBA00023125"/>
    </source>
</evidence>
<dbReference type="SUPFAM" id="SSF48008">
    <property type="entry name" value="GntR ligand-binding domain-like"/>
    <property type="match status" value="1"/>
</dbReference>
<dbReference type="STRING" id="1287727.SAMN05443999_105260"/>
<keyword evidence="2" id="KW-0238">DNA-binding</keyword>
<evidence type="ECO:0000313" key="6">
    <source>
        <dbReference type="Proteomes" id="UP000199582"/>
    </source>
</evidence>
<accession>A0A1H7QGT7</accession>
<sequence>MKKSKFGWHLDFKFHHAVAMASGNHRFAEAISVVEYDIDNAVNLARYLVRYDHLERAQKVRMEHMDMYQAIADRDADKVRALMADHLYQARARMLSSRSTSNSFAPAAAKAPVTSDAMPPAAPVINATLP</sequence>
<keyword evidence="6" id="KW-1185">Reference proteome</keyword>
<organism evidence="5 6">
    <name type="scientific">Roseovarius azorensis</name>
    <dbReference type="NCBI Taxonomy" id="1287727"/>
    <lineage>
        <taxon>Bacteria</taxon>
        <taxon>Pseudomonadati</taxon>
        <taxon>Pseudomonadota</taxon>
        <taxon>Alphaproteobacteria</taxon>
        <taxon>Rhodobacterales</taxon>
        <taxon>Roseobacteraceae</taxon>
        <taxon>Roseovarius</taxon>
    </lineage>
</organism>
<evidence type="ECO:0000256" key="3">
    <source>
        <dbReference type="ARBA" id="ARBA00023163"/>
    </source>
</evidence>
<dbReference type="GO" id="GO:0003677">
    <property type="term" value="F:DNA binding"/>
    <property type="evidence" value="ECO:0007669"/>
    <property type="project" value="UniProtKB-KW"/>
</dbReference>
<evidence type="ECO:0000259" key="4">
    <source>
        <dbReference type="Pfam" id="PF07729"/>
    </source>
</evidence>
<gene>
    <name evidence="5" type="ORF">SAMN05443999_105260</name>
</gene>
<dbReference type="InterPro" id="IPR011711">
    <property type="entry name" value="GntR_C"/>
</dbReference>
<keyword evidence="3" id="KW-0804">Transcription</keyword>
<dbReference type="Proteomes" id="UP000199582">
    <property type="component" value="Unassembled WGS sequence"/>
</dbReference>
<dbReference type="AlphaFoldDB" id="A0A1H7QGT7"/>
<dbReference type="InterPro" id="IPR008920">
    <property type="entry name" value="TF_FadR/GntR_C"/>
</dbReference>
<feature type="domain" description="GntR C-terminal" evidence="4">
    <location>
        <begin position="10"/>
        <end position="87"/>
    </location>
</feature>
<name>A0A1H7QGT7_9RHOB</name>
<evidence type="ECO:0000256" key="1">
    <source>
        <dbReference type="ARBA" id="ARBA00023015"/>
    </source>
</evidence>
<reference evidence="5 6" key="1">
    <citation type="submission" date="2016-10" db="EMBL/GenBank/DDBJ databases">
        <authorList>
            <person name="de Groot N.N."/>
        </authorList>
    </citation>
    <scope>NUCLEOTIDE SEQUENCE [LARGE SCALE GENOMIC DNA]</scope>
    <source>
        <strain evidence="5 6">DSM 100674</strain>
    </source>
</reference>
<dbReference type="Gene3D" id="1.20.120.530">
    <property type="entry name" value="GntR ligand-binding domain-like"/>
    <property type="match status" value="1"/>
</dbReference>
<proteinExistence type="predicted"/>
<dbReference type="EMBL" id="FOAG01000005">
    <property type="protein sequence ID" value="SEL46755.1"/>
    <property type="molecule type" value="Genomic_DNA"/>
</dbReference>
<protein>
    <submittedName>
        <fullName evidence="5">FCD domain-containing protein</fullName>
    </submittedName>
</protein>
<keyword evidence="1" id="KW-0805">Transcription regulation</keyword>
<dbReference type="Pfam" id="PF07729">
    <property type="entry name" value="FCD"/>
    <property type="match status" value="1"/>
</dbReference>